<dbReference type="RefSeq" id="WP_010621666.1">
    <property type="nucleotide sequence ID" value="NZ_AZGF01000002.1"/>
</dbReference>
<dbReference type="PATRIC" id="fig|1423807.3.peg.821"/>
<organism evidence="2 3">
    <name type="scientific">Paucilactobacillus suebicus DSM 5007 = KCTC 3549</name>
    <dbReference type="NCBI Taxonomy" id="1423807"/>
    <lineage>
        <taxon>Bacteria</taxon>
        <taxon>Bacillati</taxon>
        <taxon>Bacillota</taxon>
        <taxon>Bacilli</taxon>
        <taxon>Lactobacillales</taxon>
        <taxon>Lactobacillaceae</taxon>
        <taxon>Paucilactobacillus</taxon>
    </lineage>
</organism>
<keyword evidence="3" id="KW-1185">Reference proteome</keyword>
<dbReference type="AlphaFoldDB" id="A0A0R1WEQ1"/>
<dbReference type="InterPro" id="IPR007421">
    <property type="entry name" value="Schlafen_AlbA_2_dom"/>
</dbReference>
<dbReference type="EMBL" id="AZGF01000002">
    <property type="protein sequence ID" value="KRM13334.1"/>
    <property type="molecule type" value="Genomic_DNA"/>
</dbReference>
<evidence type="ECO:0000313" key="2">
    <source>
        <dbReference type="EMBL" id="KRM13334.1"/>
    </source>
</evidence>
<dbReference type="eggNOG" id="COG2865">
    <property type="taxonomic scope" value="Bacteria"/>
</dbReference>
<accession>A0A0R1WEQ1</accession>
<dbReference type="PANTHER" id="PTHR30595:SF6">
    <property type="entry name" value="SCHLAFEN ALBA-2 DOMAIN-CONTAINING PROTEIN"/>
    <property type="match status" value="1"/>
</dbReference>
<dbReference type="PANTHER" id="PTHR30595">
    <property type="entry name" value="GLPR-RELATED TRANSCRIPTIONAL REPRESSOR"/>
    <property type="match status" value="1"/>
</dbReference>
<evidence type="ECO:0000313" key="3">
    <source>
        <dbReference type="Proteomes" id="UP000051820"/>
    </source>
</evidence>
<dbReference type="Gene3D" id="3.30.950.30">
    <property type="entry name" value="Schlafen, AAA domain"/>
    <property type="match status" value="1"/>
</dbReference>
<dbReference type="InterPro" id="IPR038461">
    <property type="entry name" value="Schlafen_AlbA_2_dom_sf"/>
</dbReference>
<protein>
    <submittedName>
        <fullName evidence="2">Divergent AAA domain protein</fullName>
    </submittedName>
</protein>
<dbReference type="Pfam" id="PF04326">
    <property type="entry name" value="SLFN_AlbA_2"/>
    <property type="match status" value="1"/>
</dbReference>
<proteinExistence type="predicted"/>
<name>A0A0R1WEQ1_9LACO</name>
<sequence>MKEEQLLDLINNHTSENERLDYKREWHDNNSELMRDILSFVNTVHNQDCYLIFGIEDETFEIVGISDDDNRKNKQQLTDFLSHQNFSNKPPKINVETLTVEEKEIDVLTVYNTNSVPVYLINKYSRGKKTINPGQIFTRISDTNTPISESAPDFVVERLYKKRLHLNTTIYQRYLYLISQTKDWTYLDSEQKLLYNFDPNFYILIVEDPDEERKVHDGDYYGWLVNTSDFPSEWRIGRYRFVKFMYGDHLIFEVRPLFDFDRDRGMTLSPHFSKLVFNNSDTAYNYFLKDSLDWKFWHLLVDAWNQSMNGDFYRDYYYSASKVLENVVVYENDEERNYVESHYESRTTIEDLEYDFGAKLEPTEEEIQVLTQQNPKYGRSSLLQINLAKVISSRLDSIRH</sequence>
<gene>
    <name evidence="2" type="ORF">FD16_GL000809</name>
</gene>
<feature type="domain" description="Schlafen AlbA-2" evidence="1">
    <location>
        <begin position="16"/>
        <end position="147"/>
    </location>
</feature>
<reference evidence="2 3" key="1">
    <citation type="journal article" date="2015" name="Genome Announc.">
        <title>Expanding the biotechnology potential of lactobacilli through comparative genomics of 213 strains and associated genera.</title>
        <authorList>
            <person name="Sun Z."/>
            <person name="Harris H.M."/>
            <person name="McCann A."/>
            <person name="Guo C."/>
            <person name="Argimon S."/>
            <person name="Zhang W."/>
            <person name="Yang X."/>
            <person name="Jeffery I.B."/>
            <person name="Cooney J.C."/>
            <person name="Kagawa T.F."/>
            <person name="Liu W."/>
            <person name="Song Y."/>
            <person name="Salvetti E."/>
            <person name="Wrobel A."/>
            <person name="Rasinkangas P."/>
            <person name="Parkhill J."/>
            <person name="Rea M.C."/>
            <person name="O'Sullivan O."/>
            <person name="Ritari J."/>
            <person name="Douillard F.P."/>
            <person name="Paul Ross R."/>
            <person name="Yang R."/>
            <person name="Briner A.E."/>
            <person name="Felis G.E."/>
            <person name="de Vos W.M."/>
            <person name="Barrangou R."/>
            <person name="Klaenhammer T.R."/>
            <person name="Caufield P.W."/>
            <person name="Cui Y."/>
            <person name="Zhang H."/>
            <person name="O'Toole P.W."/>
        </authorList>
    </citation>
    <scope>NUCLEOTIDE SEQUENCE [LARGE SCALE GENOMIC DNA]</scope>
    <source>
        <strain evidence="2 3">DSM 5007</strain>
    </source>
</reference>
<dbReference type="Proteomes" id="UP000051820">
    <property type="component" value="Unassembled WGS sequence"/>
</dbReference>
<comment type="caution">
    <text evidence="2">The sequence shown here is derived from an EMBL/GenBank/DDBJ whole genome shotgun (WGS) entry which is preliminary data.</text>
</comment>
<dbReference type="OrthoDB" id="869451at2"/>
<evidence type="ECO:0000259" key="1">
    <source>
        <dbReference type="Pfam" id="PF04326"/>
    </source>
</evidence>
<dbReference type="STRING" id="1423807.FD16_GL000809"/>